<dbReference type="Gene3D" id="1.10.390.10">
    <property type="entry name" value="Neutral Protease Domain 2"/>
    <property type="match status" value="1"/>
</dbReference>
<keyword evidence="5" id="KW-0804">Transcription</keyword>
<feature type="region of interest" description="Disordered" evidence="8">
    <location>
        <begin position="526"/>
        <end position="562"/>
    </location>
</feature>
<dbReference type="SUPFAM" id="SSF55486">
    <property type="entry name" value="Metalloproteases ('zincins'), catalytic domain"/>
    <property type="match status" value="1"/>
</dbReference>
<protein>
    <recommendedName>
        <fullName evidence="3">Transcription initiation factor TFIID subunit 2</fullName>
    </recommendedName>
</protein>
<evidence type="ECO:0000259" key="10">
    <source>
        <dbReference type="Pfam" id="PF24845"/>
    </source>
</evidence>
<keyword evidence="7" id="KW-0175">Coiled coil</keyword>
<dbReference type="Pfam" id="PF25577">
    <property type="entry name" value="TPR_TAF2_C"/>
    <property type="match status" value="1"/>
</dbReference>
<dbReference type="GO" id="GO:0006367">
    <property type="term" value="P:transcription initiation at RNA polymerase II promoter"/>
    <property type="evidence" value="ECO:0007669"/>
    <property type="project" value="TreeGrafter"/>
</dbReference>
<evidence type="ECO:0000256" key="8">
    <source>
        <dbReference type="SAM" id="MobiDB-lite"/>
    </source>
</evidence>
<sequence length="2252" mass="247485">MPDLQSNMSYGGDYNQGGGYGGGGGGYGGGGDDYGERRHGGPPGGGYGQEQGGYGGGRRPEGGDRGDDSYGQGGGYGGQGGGGGYGQEQGGYGGGEGCHHGGRNEGGYGGGDSYGQGGDSYGQGGGYGHQSDHGRPEGAFSEGGRMGGGYGNSSVTSYGGGGYGGSNDFSGAAQHAAEHAGGSGDPNMFSQVMGNLQGRHQQLQNEDLDEQDAVQQHQQYYSGGGSGGQQATSGSMGSAAAMQALKMFNGGGSSSNSGGSSGGSQNQFIGMAMAQASKLFDQQQSQGNVQQGHSKQDAVQSAAQMAMKMFMKSEMGGGGSSSGGGLMSLASKFFACTGADMAMCFAFLNFGSRADHYDHDPTIADLEAGESFDDNGPPLKKRKLSIRHKQTTLDRHFAPTPVQSDPPKPPVQVTVTQPHGQLVETLNSVRTALDVDQDDLNNATPANRTPSRAAPRPETKPIVKPPEKKEEKRTLRSQDEGPRLKSELATYFSNYEDVMFDAPKEQEFITLDTALYVTDDTQKAVPVHPSPIKAKDPPSHIPDGSVNGHAHPRTPQRSLSSQFNGCSPIDLDMLARNILDHPKDPLDDEHFLKSHRRAERKEKQLRNIEKERAMHEKVQLERLLDGLQGHDWLKVLGITGITDGEAKKYEAKRDYFIAEVQGLVDKFAQWKEQEKKQRLKREAIAAREAESAEPEESQEDSDEPASSEIAASASRQLQQETIKAVQQQRSGFKIRLSKGKATSSSTPTPTTTPAPAKHALSLPPPPPEVPITSFYKKRHLRDSALIRPCSATRLRDRGQYRSRATTRNSFEQARVVRLGAGPREMDMDGFVGDVALEVPKYGVLRQRVDLDIDLATQLLKGSTEITVQPAARDVREIKLHCRQCKIGSVQVNGITAKYEYENPYKRARLQGETDVHQHRMLKERIKAALRPQPEPELSIALPPKVKIQEISRDAATQLPTYNGTAPVSVEKQEAEAMVIAETPTVAAQAGPSYASIKIYIEFEVDDFRDGLHWVGCHEGDKRYPYVYTKVEPWAGSTSCIFPCVDDATSKCGWELRIRCSRTLGDAFKKHPANPQQPNGMVAHHSVPAANGDVEMVNGVEHEQKEQSKAAANEPEYIIDLSDEDAALELAIVCIGDQVDDAADSEDETKHTVTFAIIEPVCARHIGFAVGPFERIDLSSVREASEEERLGQSAVKVEGFCLPTYADQVRNTCFPVTKAIDYFGVNYGSFPFSNYLVVFVDDLVYDHAAAAGLSICSSNLLFPEDVIDVLEPNTRKLIRAVAEQWAGVSVIPKEPRDSWAVSGIAGYMCDLYGKALFGNNAYRWQQKQAAERIRDIDADRPSIYEHGKLLKLDPSIRDFMDLKSALVLFILDRRLLKAGSTGCARIINKIFLSAKTSENGELSTAEFQRISEKYSHGKLETFFKQWVYGAGCPIFYVQQRFNKKKLVVEMTISQRQIDRKTKPPFAPNNFMREIKEHVGQVWAGEVQPVFTGPMTIRIHEADGTPYEHIVEIKEMTTKLEIPYNTKYKRLKRSRRQKERAAMAVDNTQNNGEGEEGGALLYCLGDILDSDEEAKAWNLVDWSVEEEEKMGQESYEWIRMDADFEWIGNIHLVMPLYMYISQLQQDRDVVAQYESMRWLLGTNPHHISLSICLRTLMDRRYFHGIRTMAAEGLAIVGARSTQPPFNGMDTGIARIAQFHLEKAFEELFCFPGEIMPRPNEFSDRATYIIQCAIPRAMAQLRDHDGKVPMAIRKFFVDKLKFNDNSENAYSDCHYVATLMRCLADSLVVSHREVEVSYSFNFGDDEEPEIPENPDEPFEREAIDEIERYRRIDEWISTYHNTYSMTALECLQKLTKAGLVKDKTKEILQYTKPSNADLVRLQAFRCLTETGVTKSMMTMRYLLKSIADDPSPFFRNGLLAIFGEALGHLALGDAEPEKPTQQQMQQADPEGLVIEQEASSEQRHLEATRKTSPEGAIAALKLALSNEPLSKEALWYAATSDLLTLDEIAAFCDVADLIFDAIASCRITLKLPKMWTAMNLGKGKVAFTQRLPYRIKPSTPLPREDQNELLALGLKYTGPVELAPPVSVKRRQNSVESEDMPLAARFPQGNMLPPASVPASGIATPTSESTPKFTLKLGGAGQKRQASTDLGAPSTLRAGSPRSQKISRQQTPSGYTASSPKGRSPSLASQRRGSTPGPGPRGNVSSKKKNGSKIVILRLGIVGMRKALEIQAKPAKPGGFSDYESGWLPLVWICP</sequence>
<feature type="compositionally biased region" description="Gly residues" evidence="8">
    <location>
        <begin position="71"/>
        <end position="96"/>
    </location>
</feature>
<feature type="compositionally biased region" description="Polar residues" evidence="8">
    <location>
        <begin position="2158"/>
        <end position="2186"/>
    </location>
</feature>
<dbReference type="Pfam" id="PF24845">
    <property type="entry name" value="DUF7721"/>
    <property type="match status" value="1"/>
</dbReference>
<keyword evidence="14" id="KW-1185">Reference proteome</keyword>
<feature type="compositionally biased region" description="Low complexity" evidence="8">
    <location>
        <begin position="741"/>
        <end position="761"/>
    </location>
</feature>
<feature type="region of interest" description="Disordered" evidence="8">
    <location>
        <begin position="279"/>
        <end position="301"/>
    </location>
</feature>
<evidence type="ECO:0000256" key="1">
    <source>
        <dbReference type="ARBA" id="ARBA00004123"/>
    </source>
</evidence>
<dbReference type="SUPFAM" id="SSF63737">
    <property type="entry name" value="Leukotriene A4 hydrolase N-terminal domain"/>
    <property type="match status" value="1"/>
</dbReference>
<feature type="region of interest" description="Disordered" evidence="8">
    <location>
        <begin position="435"/>
        <end position="482"/>
    </location>
</feature>
<feature type="domain" description="Transcription initiation factor TFIID subunit 2 TPR repeats" evidence="12">
    <location>
        <begin position="1615"/>
        <end position="1919"/>
    </location>
</feature>
<dbReference type="InterPro" id="IPR056138">
    <property type="entry name" value="DUF7721"/>
</dbReference>
<feature type="region of interest" description="Disordered" evidence="8">
    <location>
        <begin position="2102"/>
        <end position="2207"/>
    </location>
</feature>
<proteinExistence type="inferred from homology"/>
<dbReference type="GO" id="GO:0000976">
    <property type="term" value="F:transcription cis-regulatory region binding"/>
    <property type="evidence" value="ECO:0007669"/>
    <property type="project" value="TreeGrafter"/>
</dbReference>
<evidence type="ECO:0000313" key="14">
    <source>
        <dbReference type="Proteomes" id="UP000799436"/>
    </source>
</evidence>
<evidence type="ECO:0000256" key="5">
    <source>
        <dbReference type="ARBA" id="ARBA00023163"/>
    </source>
</evidence>
<feature type="domain" description="Something about silencing protein 4" evidence="9">
    <location>
        <begin position="584"/>
        <end position="678"/>
    </location>
</feature>
<feature type="coiled-coil region" evidence="7">
    <location>
        <begin position="591"/>
        <end position="621"/>
    </location>
</feature>
<evidence type="ECO:0000256" key="7">
    <source>
        <dbReference type="SAM" id="Coils"/>
    </source>
</evidence>
<dbReference type="InterPro" id="IPR057345">
    <property type="entry name" value="Ig-like_TAF2"/>
</dbReference>
<comment type="subcellular location">
    <subcellularLocation>
        <location evidence="1">Nucleus</location>
    </subcellularLocation>
</comment>
<gene>
    <name evidence="13" type="ORF">EJ03DRAFT_334272</name>
</gene>
<evidence type="ECO:0000256" key="6">
    <source>
        <dbReference type="ARBA" id="ARBA00023242"/>
    </source>
</evidence>
<organism evidence="13 14">
    <name type="scientific">Teratosphaeria nubilosa</name>
    <dbReference type="NCBI Taxonomy" id="161662"/>
    <lineage>
        <taxon>Eukaryota</taxon>
        <taxon>Fungi</taxon>
        <taxon>Dikarya</taxon>
        <taxon>Ascomycota</taxon>
        <taxon>Pezizomycotina</taxon>
        <taxon>Dothideomycetes</taxon>
        <taxon>Dothideomycetidae</taxon>
        <taxon>Mycosphaerellales</taxon>
        <taxon>Teratosphaeriaceae</taxon>
        <taxon>Teratosphaeria</taxon>
    </lineage>
</organism>
<evidence type="ECO:0000259" key="11">
    <source>
        <dbReference type="Pfam" id="PF25316"/>
    </source>
</evidence>
<reference evidence="13" key="1">
    <citation type="journal article" date="2020" name="Stud. Mycol.">
        <title>101 Dothideomycetes genomes: a test case for predicting lifestyles and emergence of pathogens.</title>
        <authorList>
            <person name="Haridas S."/>
            <person name="Albert R."/>
            <person name="Binder M."/>
            <person name="Bloem J."/>
            <person name="Labutti K."/>
            <person name="Salamov A."/>
            <person name="Andreopoulos B."/>
            <person name="Baker S."/>
            <person name="Barry K."/>
            <person name="Bills G."/>
            <person name="Bluhm B."/>
            <person name="Cannon C."/>
            <person name="Castanera R."/>
            <person name="Culley D."/>
            <person name="Daum C."/>
            <person name="Ezra D."/>
            <person name="Gonzalez J."/>
            <person name="Henrissat B."/>
            <person name="Kuo A."/>
            <person name="Liang C."/>
            <person name="Lipzen A."/>
            <person name="Lutzoni F."/>
            <person name="Magnuson J."/>
            <person name="Mondo S."/>
            <person name="Nolan M."/>
            <person name="Ohm R."/>
            <person name="Pangilinan J."/>
            <person name="Park H.-J."/>
            <person name="Ramirez L."/>
            <person name="Alfaro M."/>
            <person name="Sun H."/>
            <person name="Tritt A."/>
            <person name="Yoshinaga Y."/>
            <person name="Zwiers L.-H."/>
            <person name="Turgeon B."/>
            <person name="Goodwin S."/>
            <person name="Spatafora J."/>
            <person name="Crous P."/>
            <person name="Grigoriev I."/>
        </authorList>
    </citation>
    <scope>NUCLEOTIDE SEQUENCE</scope>
    <source>
        <strain evidence="13">CBS 116005</strain>
    </source>
</reference>
<feature type="compositionally biased region" description="Polar residues" evidence="8">
    <location>
        <begin position="2120"/>
        <end position="2129"/>
    </location>
</feature>
<feature type="compositionally biased region" description="Gly residues" evidence="8">
    <location>
        <begin position="14"/>
        <end position="32"/>
    </location>
</feature>
<comment type="similarity">
    <text evidence="2">Belongs to the TAF2 family.</text>
</comment>
<accession>A0A6G1LGR4</accession>
<dbReference type="Pfam" id="PF15460">
    <property type="entry name" value="SAS4"/>
    <property type="match status" value="1"/>
</dbReference>
<dbReference type="Proteomes" id="UP000799436">
    <property type="component" value="Unassembled WGS sequence"/>
</dbReference>
<feature type="region of interest" description="Disordered" evidence="8">
    <location>
        <begin position="1"/>
        <end position="147"/>
    </location>
</feature>
<evidence type="ECO:0000256" key="4">
    <source>
        <dbReference type="ARBA" id="ARBA00023015"/>
    </source>
</evidence>
<dbReference type="Pfam" id="PF25316">
    <property type="entry name" value="TAF2_3rd"/>
    <property type="match status" value="1"/>
</dbReference>
<feature type="compositionally biased region" description="Low complexity" evidence="8">
    <location>
        <begin position="282"/>
        <end position="291"/>
    </location>
</feature>
<evidence type="ECO:0000259" key="12">
    <source>
        <dbReference type="Pfam" id="PF25577"/>
    </source>
</evidence>
<feature type="domain" description="Transcription initiation factor TFIID subunit 2 Ig-like" evidence="11">
    <location>
        <begin position="1429"/>
        <end position="1613"/>
    </location>
</feature>
<feature type="compositionally biased region" description="Basic and acidic residues" evidence="8">
    <location>
        <begin position="58"/>
        <end position="68"/>
    </location>
</feature>
<dbReference type="InterPro" id="IPR042097">
    <property type="entry name" value="Aminopeptidase_N-like_N_sf"/>
</dbReference>
<feature type="compositionally biased region" description="Polar residues" evidence="8">
    <location>
        <begin position="715"/>
        <end position="730"/>
    </location>
</feature>
<dbReference type="OrthoDB" id="308861at2759"/>
<feature type="compositionally biased region" description="Basic and acidic residues" evidence="8">
    <location>
        <begin position="455"/>
        <end position="482"/>
    </location>
</feature>
<evidence type="ECO:0000256" key="3">
    <source>
        <dbReference type="ARBA" id="ARBA00017363"/>
    </source>
</evidence>
<keyword evidence="4" id="KW-0805">Transcription regulation</keyword>
<dbReference type="GO" id="GO:0005669">
    <property type="term" value="C:transcription factor TFIID complex"/>
    <property type="evidence" value="ECO:0007669"/>
    <property type="project" value="InterPro"/>
</dbReference>
<feature type="compositionally biased region" description="Gly residues" evidence="8">
    <location>
        <begin position="41"/>
        <end position="57"/>
    </location>
</feature>
<dbReference type="Gene3D" id="2.60.40.1730">
    <property type="entry name" value="tricorn interacting facor f3 domain"/>
    <property type="match status" value="1"/>
</dbReference>
<feature type="compositionally biased region" description="Gly residues" evidence="8">
    <location>
        <begin position="104"/>
        <end position="128"/>
    </location>
</feature>
<dbReference type="CDD" id="cd09839">
    <property type="entry name" value="M1_like_TAF2"/>
    <property type="match status" value="1"/>
</dbReference>
<evidence type="ECO:0000313" key="13">
    <source>
        <dbReference type="EMBL" id="KAF2772046.1"/>
    </source>
</evidence>
<dbReference type="GO" id="GO:0016251">
    <property type="term" value="F:RNA polymerase II general transcription initiation factor activity"/>
    <property type="evidence" value="ECO:0007669"/>
    <property type="project" value="TreeGrafter"/>
</dbReference>
<feature type="region of interest" description="Disordered" evidence="8">
    <location>
        <begin position="681"/>
        <end position="772"/>
    </location>
</feature>
<feature type="compositionally biased region" description="Low complexity" evidence="8">
    <location>
        <begin position="2188"/>
        <end position="2202"/>
    </location>
</feature>
<dbReference type="InterPro" id="IPR057991">
    <property type="entry name" value="TPR_TAF2_C"/>
</dbReference>
<feature type="compositionally biased region" description="Basic and acidic residues" evidence="8">
    <location>
        <begin position="681"/>
        <end position="690"/>
    </location>
</feature>
<dbReference type="GO" id="GO:0003682">
    <property type="term" value="F:chromatin binding"/>
    <property type="evidence" value="ECO:0007669"/>
    <property type="project" value="TreeGrafter"/>
</dbReference>
<dbReference type="PANTHER" id="PTHR15137">
    <property type="entry name" value="TRANSCRIPTION INITIATION FACTOR TFIID"/>
    <property type="match status" value="1"/>
</dbReference>
<feature type="domain" description="DUF7721" evidence="10">
    <location>
        <begin position="168"/>
        <end position="252"/>
    </location>
</feature>
<feature type="compositionally biased region" description="Acidic residues" evidence="8">
    <location>
        <begin position="691"/>
        <end position="705"/>
    </location>
</feature>
<evidence type="ECO:0000256" key="2">
    <source>
        <dbReference type="ARBA" id="ARBA00010937"/>
    </source>
</evidence>
<feature type="compositionally biased region" description="Polar residues" evidence="8">
    <location>
        <begin position="440"/>
        <end position="450"/>
    </location>
</feature>
<evidence type="ECO:0000259" key="9">
    <source>
        <dbReference type="Pfam" id="PF15460"/>
    </source>
</evidence>
<keyword evidence="6" id="KW-0539">Nucleus</keyword>
<dbReference type="EMBL" id="ML995816">
    <property type="protein sequence ID" value="KAF2772046.1"/>
    <property type="molecule type" value="Genomic_DNA"/>
</dbReference>
<dbReference type="InterPro" id="IPR037813">
    <property type="entry name" value="TAF2"/>
</dbReference>
<dbReference type="InterPro" id="IPR027268">
    <property type="entry name" value="Peptidase_M4/M1_CTD_sf"/>
</dbReference>
<dbReference type="InterPro" id="IPR029184">
    <property type="entry name" value="Sas4_dom"/>
</dbReference>
<name>A0A6G1LGR4_9PEZI</name>
<dbReference type="PANTHER" id="PTHR15137:SF9">
    <property type="entry name" value="TRANSCRIPTION INITIATION FACTOR TFIID SUBUNIT 2"/>
    <property type="match status" value="1"/>
</dbReference>